<gene>
    <name evidence="2" type="primary">tsaB</name>
    <name evidence="2" type="ORF">IAB98_07845</name>
</gene>
<dbReference type="PANTHER" id="PTHR11735:SF11">
    <property type="entry name" value="TRNA THREONYLCARBAMOYLADENOSINE BIOSYNTHESIS PROTEIN TSAB"/>
    <property type="match status" value="1"/>
</dbReference>
<dbReference type="EMBL" id="DVHU01000070">
    <property type="protein sequence ID" value="HIR93312.1"/>
    <property type="molecule type" value="Genomic_DNA"/>
</dbReference>
<feature type="domain" description="Gcp-like" evidence="1">
    <location>
        <begin position="32"/>
        <end position="226"/>
    </location>
</feature>
<dbReference type="InterPro" id="IPR043129">
    <property type="entry name" value="ATPase_NBD"/>
</dbReference>
<dbReference type="GO" id="GO:0002949">
    <property type="term" value="P:tRNA threonylcarbamoyladenosine modification"/>
    <property type="evidence" value="ECO:0007669"/>
    <property type="project" value="InterPro"/>
</dbReference>
<dbReference type="GO" id="GO:0005829">
    <property type="term" value="C:cytosol"/>
    <property type="evidence" value="ECO:0007669"/>
    <property type="project" value="TreeGrafter"/>
</dbReference>
<organism evidence="2 3">
    <name type="scientific">Candidatus Egerieimonas intestinavium</name>
    <dbReference type="NCBI Taxonomy" id="2840777"/>
    <lineage>
        <taxon>Bacteria</taxon>
        <taxon>Bacillati</taxon>
        <taxon>Bacillota</taxon>
        <taxon>Clostridia</taxon>
        <taxon>Lachnospirales</taxon>
        <taxon>Lachnospiraceae</taxon>
        <taxon>Lachnospiraceae incertae sedis</taxon>
        <taxon>Candidatus Egerieimonas</taxon>
    </lineage>
</organism>
<dbReference type="InterPro" id="IPR022496">
    <property type="entry name" value="T6A_TsaB"/>
</dbReference>
<reference evidence="2" key="1">
    <citation type="submission" date="2020-10" db="EMBL/GenBank/DDBJ databases">
        <authorList>
            <person name="Gilroy R."/>
        </authorList>
    </citation>
    <scope>NUCLEOTIDE SEQUENCE</scope>
    <source>
        <strain evidence="2">ChiSxjej1B13-7041</strain>
    </source>
</reference>
<protein>
    <submittedName>
        <fullName evidence="2">tRNA (Adenosine(37)-N6)-threonylcarbamoyltransferase complex dimerization subunit type 1 TsaB</fullName>
    </submittedName>
</protein>
<dbReference type="NCBIfam" id="TIGR03725">
    <property type="entry name" value="T6A_YeaZ"/>
    <property type="match status" value="1"/>
</dbReference>
<proteinExistence type="predicted"/>
<comment type="caution">
    <text evidence="2">The sequence shown here is derived from an EMBL/GenBank/DDBJ whole genome shotgun (WGS) entry which is preliminary data.</text>
</comment>
<name>A0A9D1JGJ5_9FIRM</name>
<dbReference type="Pfam" id="PF00814">
    <property type="entry name" value="TsaD"/>
    <property type="match status" value="1"/>
</dbReference>
<reference evidence="2" key="2">
    <citation type="journal article" date="2021" name="PeerJ">
        <title>Extensive microbial diversity within the chicken gut microbiome revealed by metagenomics and culture.</title>
        <authorList>
            <person name="Gilroy R."/>
            <person name="Ravi A."/>
            <person name="Getino M."/>
            <person name="Pursley I."/>
            <person name="Horton D.L."/>
            <person name="Alikhan N.F."/>
            <person name="Baker D."/>
            <person name="Gharbi K."/>
            <person name="Hall N."/>
            <person name="Watson M."/>
            <person name="Adriaenssens E.M."/>
            <person name="Foster-Nyarko E."/>
            <person name="Jarju S."/>
            <person name="Secka A."/>
            <person name="Antonio M."/>
            <person name="Oren A."/>
            <person name="Chaudhuri R.R."/>
            <person name="La Ragione R."/>
            <person name="Hildebrand F."/>
            <person name="Pallen M.J."/>
        </authorList>
    </citation>
    <scope>NUCLEOTIDE SEQUENCE</scope>
    <source>
        <strain evidence="2">ChiSxjej1B13-7041</strain>
    </source>
</reference>
<dbReference type="SUPFAM" id="SSF53067">
    <property type="entry name" value="Actin-like ATPase domain"/>
    <property type="match status" value="2"/>
</dbReference>
<dbReference type="Gene3D" id="3.30.420.40">
    <property type="match status" value="2"/>
</dbReference>
<sequence>MKILALDSSGLVASVALAEDDNLLGEYTVNYKKTHSQTLLPMLDALGQMVELDLTTLDAIAVAAGPGSFTGLRIGVATAKGIGLALDKPLVAVFTVDALAYNLWGSPGVVCPLMDARRGQVYTGLYAFAEGQLEVLCPAEAVALEEIAEECNRRGKSVTFLGDGVPVYRERLEELLQVPHLYAPAHMNKQRAASVAALGMEKFRRGESVSARDLAPVYLRLSQAERERAQREQMAAREAGQ</sequence>
<dbReference type="Proteomes" id="UP000886841">
    <property type="component" value="Unassembled WGS sequence"/>
</dbReference>
<evidence type="ECO:0000313" key="2">
    <source>
        <dbReference type="EMBL" id="HIR93312.1"/>
    </source>
</evidence>
<dbReference type="CDD" id="cd24032">
    <property type="entry name" value="ASKHA_NBD_TsaB"/>
    <property type="match status" value="1"/>
</dbReference>
<dbReference type="InterPro" id="IPR000905">
    <property type="entry name" value="Gcp-like_dom"/>
</dbReference>
<evidence type="ECO:0000313" key="3">
    <source>
        <dbReference type="Proteomes" id="UP000886841"/>
    </source>
</evidence>
<accession>A0A9D1JGJ5</accession>
<evidence type="ECO:0000259" key="1">
    <source>
        <dbReference type="Pfam" id="PF00814"/>
    </source>
</evidence>
<dbReference type="PANTHER" id="PTHR11735">
    <property type="entry name" value="TRNA N6-ADENOSINE THREONYLCARBAMOYLTRANSFERASE"/>
    <property type="match status" value="1"/>
</dbReference>
<dbReference type="AlphaFoldDB" id="A0A9D1JGJ5"/>